<keyword evidence="1" id="KW-0472">Membrane</keyword>
<keyword evidence="1" id="KW-0812">Transmembrane</keyword>
<proteinExistence type="predicted"/>
<keyword evidence="2" id="KW-0732">Signal</keyword>
<feature type="transmembrane region" description="Helical" evidence="1">
    <location>
        <begin position="30"/>
        <end position="50"/>
    </location>
</feature>
<protein>
    <submittedName>
        <fullName evidence="3">Uncharacterized protein</fullName>
    </submittedName>
</protein>
<sequence>MASATLAITLALVMTTITMAADNMDTNNHGVSNIAMDISIVVIVATAAMVDTIGMAERDDTADFANYDEVLPPDCGSERDASVDSTMVVDRHGASRIAMAVSMSFIALEMSLFPTAIGGSASSEIAESTMSSFPAVPMAFATATIVATTAMDIPIAIFETPRILVPWVSSFKDLTLRESTTQSIQVSYQDLLRLDRFNCYNFTRWQEKVLFFLTEIKLSYILGDDLADIPTDKPDDKEGRKLKL</sequence>
<accession>A0A8J5LI65</accession>
<feature type="transmembrane region" description="Helical" evidence="1">
    <location>
        <begin position="137"/>
        <end position="158"/>
    </location>
</feature>
<keyword evidence="4" id="KW-1185">Reference proteome</keyword>
<gene>
    <name evidence="3" type="ORF">ZIOFF_017239</name>
</gene>
<keyword evidence="1" id="KW-1133">Transmembrane helix</keyword>
<reference evidence="3 4" key="1">
    <citation type="submission" date="2020-08" db="EMBL/GenBank/DDBJ databases">
        <title>Plant Genome Project.</title>
        <authorList>
            <person name="Zhang R.-G."/>
        </authorList>
    </citation>
    <scope>NUCLEOTIDE SEQUENCE [LARGE SCALE GENOMIC DNA]</scope>
    <source>
        <tissue evidence="3">Rhizome</tissue>
    </source>
</reference>
<name>A0A8J5LI65_ZINOF</name>
<evidence type="ECO:0000313" key="3">
    <source>
        <dbReference type="EMBL" id="KAG6520201.1"/>
    </source>
</evidence>
<dbReference type="AlphaFoldDB" id="A0A8J5LI65"/>
<evidence type="ECO:0000256" key="2">
    <source>
        <dbReference type="SAM" id="SignalP"/>
    </source>
</evidence>
<dbReference type="Proteomes" id="UP000734854">
    <property type="component" value="Unassembled WGS sequence"/>
</dbReference>
<evidence type="ECO:0000313" key="4">
    <source>
        <dbReference type="Proteomes" id="UP000734854"/>
    </source>
</evidence>
<organism evidence="3 4">
    <name type="scientific">Zingiber officinale</name>
    <name type="common">Ginger</name>
    <name type="synonym">Amomum zingiber</name>
    <dbReference type="NCBI Taxonomy" id="94328"/>
    <lineage>
        <taxon>Eukaryota</taxon>
        <taxon>Viridiplantae</taxon>
        <taxon>Streptophyta</taxon>
        <taxon>Embryophyta</taxon>
        <taxon>Tracheophyta</taxon>
        <taxon>Spermatophyta</taxon>
        <taxon>Magnoliopsida</taxon>
        <taxon>Liliopsida</taxon>
        <taxon>Zingiberales</taxon>
        <taxon>Zingiberaceae</taxon>
        <taxon>Zingiber</taxon>
    </lineage>
</organism>
<feature type="signal peptide" evidence="2">
    <location>
        <begin position="1"/>
        <end position="20"/>
    </location>
</feature>
<feature type="transmembrane region" description="Helical" evidence="1">
    <location>
        <begin position="97"/>
        <end position="117"/>
    </location>
</feature>
<evidence type="ECO:0000256" key="1">
    <source>
        <dbReference type="SAM" id="Phobius"/>
    </source>
</evidence>
<comment type="caution">
    <text evidence="3">The sequence shown here is derived from an EMBL/GenBank/DDBJ whole genome shotgun (WGS) entry which is preliminary data.</text>
</comment>
<dbReference type="EMBL" id="JACMSC010000005">
    <property type="protein sequence ID" value="KAG6520201.1"/>
    <property type="molecule type" value="Genomic_DNA"/>
</dbReference>
<feature type="chain" id="PRO_5035201911" evidence="2">
    <location>
        <begin position="21"/>
        <end position="244"/>
    </location>
</feature>